<evidence type="ECO:0000256" key="2">
    <source>
        <dbReference type="ARBA" id="ARBA00022723"/>
    </source>
</evidence>
<keyword evidence="4" id="KW-0106">Calcium</keyword>
<protein>
    <submittedName>
        <fullName evidence="6">Arylsulfatase</fullName>
    </submittedName>
</protein>
<gene>
    <name evidence="6" type="ORF">JCM21142_41982</name>
</gene>
<keyword evidence="2" id="KW-0479">Metal-binding</keyword>
<dbReference type="Proteomes" id="UP000019402">
    <property type="component" value="Unassembled WGS sequence"/>
</dbReference>
<dbReference type="GO" id="GO:0046872">
    <property type="term" value="F:metal ion binding"/>
    <property type="evidence" value="ECO:0007669"/>
    <property type="project" value="UniProtKB-KW"/>
</dbReference>
<dbReference type="Pfam" id="PF00884">
    <property type="entry name" value="Sulfatase"/>
    <property type="match status" value="1"/>
</dbReference>
<comment type="similarity">
    <text evidence="1">Belongs to the sulfatase family.</text>
</comment>
<evidence type="ECO:0000256" key="3">
    <source>
        <dbReference type="ARBA" id="ARBA00022801"/>
    </source>
</evidence>
<dbReference type="STRING" id="869213.GCA_000517085_04603"/>
<evidence type="ECO:0000313" key="6">
    <source>
        <dbReference type="EMBL" id="GAF03314.1"/>
    </source>
</evidence>
<comment type="caution">
    <text evidence="6">The sequence shown here is derived from an EMBL/GenBank/DDBJ whole genome shotgun (WGS) entry which is preliminary data.</text>
</comment>
<proteinExistence type="inferred from homology"/>
<dbReference type="PROSITE" id="PS00523">
    <property type="entry name" value="SULFATASE_1"/>
    <property type="match status" value="1"/>
</dbReference>
<dbReference type="SUPFAM" id="SSF53649">
    <property type="entry name" value="Alkaline phosphatase-like"/>
    <property type="match status" value="1"/>
</dbReference>
<keyword evidence="7" id="KW-1185">Reference proteome</keyword>
<evidence type="ECO:0000256" key="1">
    <source>
        <dbReference type="ARBA" id="ARBA00008779"/>
    </source>
</evidence>
<accession>W7YLR9</accession>
<dbReference type="InterPro" id="IPR024607">
    <property type="entry name" value="Sulfatase_CS"/>
</dbReference>
<dbReference type="PANTHER" id="PTHR42693">
    <property type="entry name" value="ARYLSULFATASE FAMILY MEMBER"/>
    <property type="match status" value="1"/>
</dbReference>
<dbReference type="InterPro" id="IPR000917">
    <property type="entry name" value="Sulfatase_N"/>
</dbReference>
<dbReference type="InterPro" id="IPR050738">
    <property type="entry name" value="Sulfatase"/>
</dbReference>
<feature type="domain" description="Sulfatase N-terminal" evidence="5">
    <location>
        <begin position="49"/>
        <end position="352"/>
    </location>
</feature>
<dbReference type="AlphaFoldDB" id="W7YLR9"/>
<reference evidence="6 7" key="1">
    <citation type="journal article" date="2014" name="Genome Announc.">
        <title>Draft Genome Sequence of Cytophaga fermentans JCM 21142T, a Facultative Anaerobe Isolated from Marine Mud.</title>
        <authorList>
            <person name="Starns D."/>
            <person name="Oshima K."/>
            <person name="Suda W."/>
            <person name="Iino T."/>
            <person name="Yuki M."/>
            <person name="Inoue J."/>
            <person name="Kitamura K."/>
            <person name="Iida T."/>
            <person name="Darby A."/>
            <person name="Hattori M."/>
            <person name="Ohkuma M."/>
        </authorList>
    </citation>
    <scope>NUCLEOTIDE SEQUENCE [LARGE SCALE GENOMIC DNA]</scope>
    <source>
        <strain evidence="6 7">JCM 21142</strain>
    </source>
</reference>
<evidence type="ECO:0000259" key="5">
    <source>
        <dbReference type="Pfam" id="PF00884"/>
    </source>
</evidence>
<dbReference type="InterPro" id="IPR017850">
    <property type="entry name" value="Alkaline_phosphatase_core_sf"/>
</dbReference>
<dbReference type="Gene3D" id="3.30.1120.10">
    <property type="match status" value="1"/>
</dbReference>
<keyword evidence="3" id="KW-0378">Hydrolase</keyword>
<dbReference type="eggNOG" id="COG3119">
    <property type="taxonomic scope" value="Bacteria"/>
</dbReference>
<dbReference type="GO" id="GO:0004065">
    <property type="term" value="F:arylsulfatase activity"/>
    <property type="evidence" value="ECO:0007669"/>
    <property type="project" value="TreeGrafter"/>
</dbReference>
<sequence length="503" mass="57148">MRPIELKRFFNCKKPDIKMSKLIFVAGFMACLLMMLSCQPDDTKTKKQPNVIVLLVDDAGYADFGFAGSKDLKTPNIDKLANNGMVFTDAHVSASVCGPSRAGIMTGRYQQRFGFECNPSSDHSGVDLGETTIGEAMQQAGYTTAAFGKWHLGYEPEYNPNARGFDYSWGFLSGGRRYFSNKTQDQPGHTHSIRENGQFTTFEGYLTDRLGDKAVEFIDKNKKDPFFMYWAPNAVHTPMEATEEDMALFKGHPRQKLAAMTWALDRSVGKIVQKLKDEDLLNNTLIFFLSDNGGAHNNQSSNYPLKGFKGNKYEGGHRVAFFMHWPEEIEKGTYNGLTSSLDIFATSIAVTGKQVHTNKTLDGVNLIPYVKNGIAESPHKQLFWRKDQMAAMRSGQYKMIRVARLGYRLYDLEEDLGESNDLCEAKNTALHELQNQLQSWEKGLIQPLWTEGAIWDTITWMIHEDYYLNRPVRVKDPGSLKEWRKRKRESAKDMLLLQDISRL</sequence>
<organism evidence="6 7">
    <name type="scientific">Saccharicrinis fermentans DSM 9555 = JCM 21142</name>
    <dbReference type="NCBI Taxonomy" id="869213"/>
    <lineage>
        <taxon>Bacteria</taxon>
        <taxon>Pseudomonadati</taxon>
        <taxon>Bacteroidota</taxon>
        <taxon>Bacteroidia</taxon>
        <taxon>Marinilabiliales</taxon>
        <taxon>Marinilabiliaceae</taxon>
        <taxon>Saccharicrinis</taxon>
    </lineage>
</organism>
<evidence type="ECO:0000256" key="4">
    <source>
        <dbReference type="ARBA" id="ARBA00022837"/>
    </source>
</evidence>
<dbReference type="PANTHER" id="PTHR42693:SF53">
    <property type="entry name" value="ENDO-4-O-SULFATASE"/>
    <property type="match status" value="1"/>
</dbReference>
<dbReference type="EMBL" id="BAMD01000021">
    <property type="protein sequence ID" value="GAF03314.1"/>
    <property type="molecule type" value="Genomic_DNA"/>
</dbReference>
<name>W7YLR9_9BACT</name>
<dbReference type="Gene3D" id="3.40.720.10">
    <property type="entry name" value="Alkaline Phosphatase, subunit A"/>
    <property type="match status" value="1"/>
</dbReference>
<evidence type="ECO:0000313" key="7">
    <source>
        <dbReference type="Proteomes" id="UP000019402"/>
    </source>
</evidence>